<dbReference type="SUPFAM" id="SSF52540">
    <property type="entry name" value="P-loop containing nucleoside triphosphate hydrolases"/>
    <property type="match status" value="1"/>
</dbReference>
<evidence type="ECO:0000259" key="11">
    <source>
        <dbReference type="PROSITE" id="PS50929"/>
    </source>
</evidence>
<feature type="transmembrane region" description="Helical" evidence="9">
    <location>
        <begin position="249"/>
        <end position="267"/>
    </location>
</feature>
<evidence type="ECO:0000259" key="10">
    <source>
        <dbReference type="PROSITE" id="PS50893"/>
    </source>
</evidence>
<evidence type="ECO:0000256" key="9">
    <source>
        <dbReference type="SAM" id="Phobius"/>
    </source>
</evidence>
<dbReference type="GO" id="GO:0045454">
    <property type="term" value="P:cell redox homeostasis"/>
    <property type="evidence" value="ECO:0007669"/>
    <property type="project" value="InterPro"/>
</dbReference>
<dbReference type="PROSITE" id="PS51257">
    <property type="entry name" value="PROKAR_LIPOPROTEIN"/>
    <property type="match status" value="1"/>
</dbReference>
<evidence type="ECO:0000256" key="5">
    <source>
        <dbReference type="ARBA" id="ARBA00022741"/>
    </source>
</evidence>
<name>A0A4P6JSU2_KTERU</name>
<dbReference type="PROSITE" id="PS50893">
    <property type="entry name" value="ABC_TRANSPORTER_2"/>
    <property type="match status" value="1"/>
</dbReference>
<dbReference type="FunFam" id="3.40.50.300:FF:000221">
    <property type="entry name" value="Multidrug ABC transporter ATP-binding protein"/>
    <property type="match status" value="1"/>
</dbReference>
<feature type="transmembrane region" description="Helical" evidence="9">
    <location>
        <begin position="7"/>
        <end position="33"/>
    </location>
</feature>
<evidence type="ECO:0000256" key="7">
    <source>
        <dbReference type="ARBA" id="ARBA00022989"/>
    </source>
</evidence>
<feature type="transmembrane region" description="Helical" evidence="9">
    <location>
        <begin position="157"/>
        <end position="180"/>
    </location>
</feature>
<evidence type="ECO:0000256" key="2">
    <source>
        <dbReference type="ARBA" id="ARBA00022448"/>
    </source>
</evidence>
<evidence type="ECO:0000256" key="3">
    <source>
        <dbReference type="ARBA" id="ARBA00022475"/>
    </source>
</evidence>
<dbReference type="InterPro" id="IPR039421">
    <property type="entry name" value="Type_1_exporter"/>
</dbReference>
<evidence type="ECO:0000313" key="13">
    <source>
        <dbReference type="Proteomes" id="UP000290365"/>
    </source>
</evidence>
<dbReference type="KEGG" id="kbs:EPA93_18870"/>
<dbReference type="AlphaFoldDB" id="A0A4P6JSU2"/>
<dbReference type="GO" id="GO:0016887">
    <property type="term" value="F:ATP hydrolysis activity"/>
    <property type="evidence" value="ECO:0007669"/>
    <property type="project" value="InterPro"/>
</dbReference>
<organism evidence="12 13">
    <name type="scientific">Ktedonosporobacter rubrisoli</name>
    <dbReference type="NCBI Taxonomy" id="2509675"/>
    <lineage>
        <taxon>Bacteria</taxon>
        <taxon>Bacillati</taxon>
        <taxon>Chloroflexota</taxon>
        <taxon>Ktedonobacteria</taxon>
        <taxon>Ktedonobacterales</taxon>
        <taxon>Ktedonosporobacteraceae</taxon>
        <taxon>Ktedonosporobacter</taxon>
    </lineage>
</organism>
<dbReference type="Pfam" id="PF00005">
    <property type="entry name" value="ABC_tran"/>
    <property type="match status" value="1"/>
</dbReference>
<dbReference type="InterPro" id="IPR011527">
    <property type="entry name" value="ABC1_TM_dom"/>
</dbReference>
<keyword evidence="2" id="KW-0813">Transport</keyword>
<dbReference type="GO" id="GO:0005886">
    <property type="term" value="C:plasma membrane"/>
    <property type="evidence" value="ECO:0007669"/>
    <property type="project" value="UniProtKB-SubCell"/>
</dbReference>
<gene>
    <name evidence="12" type="primary">cydC</name>
    <name evidence="12" type="ORF">EPA93_18870</name>
</gene>
<protein>
    <submittedName>
        <fullName evidence="12">Thiol reductant ABC exporter subunit CydC</fullName>
    </submittedName>
</protein>
<dbReference type="InterPro" id="IPR014223">
    <property type="entry name" value="ABC_CydC/D"/>
</dbReference>
<dbReference type="PANTHER" id="PTHR24221">
    <property type="entry name" value="ATP-BINDING CASSETTE SUB-FAMILY B"/>
    <property type="match status" value="1"/>
</dbReference>
<dbReference type="InterPro" id="IPR017871">
    <property type="entry name" value="ABC_transporter-like_CS"/>
</dbReference>
<proteinExistence type="predicted"/>
<dbReference type="EMBL" id="CP035758">
    <property type="protein sequence ID" value="QBD77946.1"/>
    <property type="molecule type" value="Genomic_DNA"/>
</dbReference>
<feature type="transmembrane region" description="Helical" evidence="9">
    <location>
        <begin position="129"/>
        <end position="151"/>
    </location>
</feature>
<keyword evidence="7 9" id="KW-1133">Transmembrane helix</keyword>
<dbReference type="Gene3D" id="1.20.1560.10">
    <property type="entry name" value="ABC transporter type 1, transmembrane domain"/>
    <property type="match status" value="1"/>
</dbReference>
<dbReference type="GO" id="GO:0005524">
    <property type="term" value="F:ATP binding"/>
    <property type="evidence" value="ECO:0007669"/>
    <property type="project" value="UniProtKB-KW"/>
</dbReference>
<dbReference type="Gene3D" id="3.40.50.300">
    <property type="entry name" value="P-loop containing nucleotide triphosphate hydrolases"/>
    <property type="match status" value="1"/>
</dbReference>
<dbReference type="PROSITE" id="PS50929">
    <property type="entry name" value="ABC_TM1F"/>
    <property type="match status" value="1"/>
</dbReference>
<keyword evidence="6" id="KW-0067">ATP-binding</keyword>
<evidence type="ECO:0000313" key="12">
    <source>
        <dbReference type="EMBL" id="QBD77946.1"/>
    </source>
</evidence>
<dbReference type="Pfam" id="PF00664">
    <property type="entry name" value="ABC_membrane"/>
    <property type="match status" value="1"/>
</dbReference>
<dbReference type="InterPro" id="IPR036640">
    <property type="entry name" value="ABC1_TM_sf"/>
</dbReference>
<evidence type="ECO:0000256" key="6">
    <source>
        <dbReference type="ARBA" id="ARBA00022840"/>
    </source>
</evidence>
<evidence type="ECO:0000256" key="8">
    <source>
        <dbReference type="ARBA" id="ARBA00023136"/>
    </source>
</evidence>
<dbReference type="SMART" id="SM00382">
    <property type="entry name" value="AAA"/>
    <property type="match status" value="1"/>
</dbReference>
<dbReference type="InterPro" id="IPR027417">
    <property type="entry name" value="P-loop_NTPase"/>
</dbReference>
<dbReference type="PROSITE" id="PS00211">
    <property type="entry name" value="ABC_TRANSPORTER_1"/>
    <property type="match status" value="1"/>
</dbReference>
<keyword evidence="4 9" id="KW-0812">Transmembrane</keyword>
<keyword evidence="8 9" id="KW-0472">Membrane</keyword>
<dbReference type="InterPro" id="IPR003439">
    <property type="entry name" value="ABC_transporter-like_ATP-bd"/>
</dbReference>
<evidence type="ECO:0000256" key="1">
    <source>
        <dbReference type="ARBA" id="ARBA00004651"/>
    </source>
</evidence>
<keyword evidence="13" id="KW-1185">Reference proteome</keyword>
<dbReference type="RefSeq" id="WP_129888999.1">
    <property type="nucleotide sequence ID" value="NZ_CP035758.1"/>
</dbReference>
<feature type="domain" description="ABC transmembrane type-1" evidence="11">
    <location>
        <begin position="19"/>
        <end position="305"/>
    </location>
</feature>
<reference evidence="12 13" key="1">
    <citation type="submission" date="2019-01" db="EMBL/GenBank/DDBJ databases">
        <title>Ktedonosporobacter rubrisoli SCAWS-G2.</title>
        <authorList>
            <person name="Huang Y."/>
            <person name="Yan B."/>
        </authorList>
    </citation>
    <scope>NUCLEOTIDE SEQUENCE [LARGE SCALE GENOMIC DNA]</scope>
    <source>
        <strain evidence="12 13">SCAWS-G2</strain>
    </source>
</reference>
<feature type="domain" description="ABC transporter" evidence="10">
    <location>
        <begin position="338"/>
        <end position="574"/>
    </location>
</feature>
<dbReference type="InterPro" id="IPR003593">
    <property type="entry name" value="AAA+_ATPase"/>
</dbReference>
<keyword evidence="5" id="KW-0547">Nucleotide-binding</keyword>
<feature type="transmembrane region" description="Helical" evidence="9">
    <location>
        <begin position="39"/>
        <end position="65"/>
    </location>
</feature>
<dbReference type="GO" id="GO:0140359">
    <property type="term" value="F:ABC-type transporter activity"/>
    <property type="evidence" value="ECO:0007669"/>
    <property type="project" value="InterPro"/>
</dbReference>
<dbReference type="CDD" id="cd18585">
    <property type="entry name" value="ABC_6TM_CydC"/>
    <property type="match status" value="1"/>
</dbReference>
<accession>A0A4P6JSU2</accession>
<keyword evidence="3" id="KW-1003">Cell membrane</keyword>
<evidence type="ECO:0000256" key="4">
    <source>
        <dbReference type="ARBA" id="ARBA00022692"/>
    </source>
</evidence>
<comment type="subcellular location">
    <subcellularLocation>
        <location evidence="1">Cell membrane</location>
        <topology evidence="1">Multi-pass membrane protein</topology>
    </subcellularLocation>
</comment>
<dbReference type="PANTHER" id="PTHR24221:SF654">
    <property type="entry name" value="ATP-BINDING CASSETTE SUB-FAMILY B MEMBER 6"/>
    <property type="match status" value="1"/>
</dbReference>
<dbReference type="SUPFAM" id="SSF90123">
    <property type="entry name" value="ABC transporter transmembrane region"/>
    <property type="match status" value="1"/>
</dbReference>
<sequence length="584" mass="64927">MKLFTRLLSWLAPFAWQIVLATLLGCIMIASNVALLSMAAYLIAAAAITSLLMLLTVPIAIVRFVGVVRPFSRYAERLVSHHITFRLLARLRVWVYTRLEPLAPAHLLRYRSGDILTRLLADIDELQNIYLRILSPLIVASMICLLTFALFSLFSLLLAWVALAFLLIAGVSGPLLAWFLSRKLGKQQLTLRALQKAQLVDGIQGIQDILAYGQSTAYEQNIRAVDAALGRVQARLAQISGLQEALNDFLMNLALWVILVLAIPLVASGAINAVYLGFLGLLILASFEALQPLAQAFQFLGHSLAAGKRLFEIADAEPPVVETKEPLPIEDAPTGYCLEVEHVEFSYSHNDKDVVLDDICLRLQPGQRVAIVGPSGAGKSTLVSLLLRFWDPTHGLIRLNGKDIRTYALEDLRALIGVVMQDTYLWHHTLRSNLLLARSGASDSELMQVLEQAQLREFVNQLPQGLDTLIGEQGLRLSGGERQRLAVARALLKNAPILILDEVTANLDYLTEQKLLDALDMLMRERTTLLITHRLRAMERMDEILVFDSGHIKERGTHSQLLAANGLYRRMFELQNGILTFSEV</sequence>
<dbReference type="Proteomes" id="UP000290365">
    <property type="component" value="Chromosome"/>
</dbReference>
<dbReference type="NCBIfam" id="TIGR02868">
    <property type="entry name" value="CydC"/>
    <property type="match status" value="1"/>
</dbReference>
<dbReference type="OrthoDB" id="9762778at2"/>
<dbReference type="GO" id="GO:0034775">
    <property type="term" value="P:glutathione transmembrane transport"/>
    <property type="evidence" value="ECO:0007669"/>
    <property type="project" value="InterPro"/>
</dbReference>